<accession>A0A7W6D539</accession>
<dbReference type="EMBL" id="JACIDR010000008">
    <property type="protein sequence ID" value="MBB3974771.1"/>
    <property type="molecule type" value="Genomic_DNA"/>
</dbReference>
<dbReference type="RefSeq" id="WP_183396628.1">
    <property type="nucleotide sequence ID" value="NZ_JACIDR010000008.1"/>
</dbReference>
<organism evidence="1 2">
    <name type="scientific">Hansschlegelia beijingensis</name>
    <dbReference type="NCBI Taxonomy" id="1133344"/>
    <lineage>
        <taxon>Bacteria</taxon>
        <taxon>Pseudomonadati</taxon>
        <taxon>Pseudomonadota</taxon>
        <taxon>Alphaproteobacteria</taxon>
        <taxon>Hyphomicrobiales</taxon>
        <taxon>Methylopilaceae</taxon>
        <taxon>Hansschlegelia</taxon>
    </lineage>
</organism>
<dbReference type="Proteomes" id="UP000528964">
    <property type="component" value="Unassembled WGS sequence"/>
</dbReference>
<name>A0A7W6D539_9HYPH</name>
<proteinExistence type="predicted"/>
<dbReference type="Pfam" id="PF19495">
    <property type="entry name" value="DUF6030"/>
    <property type="match status" value="1"/>
</dbReference>
<evidence type="ECO:0000313" key="2">
    <source>
        <dbReference type="Proteomes" id="UP000528964"/>
    </source>
</evidence>
<sequence length="236" mass="25321">MTARRLLPLIAAGAALLAAASIVLALGWHVARDWLREPSPSERSAAAPEARDPFAALEAIAAAELLAPEPDFPSAFVLLPTVKPSLFCEALGPMGLANPTFQGGAPPLRSWTCVTDLLKPVDGDEAAVSSLFVSARGDDPERIETLRIKLNLLDESTAPVAKAIAKDLLRKIFWGFGFPTPDAALNALDELRDGSFRESGVRYDLRREFGAPRFNLVIAFPQRLGAGGEGRFLPPR</sequence>
<dbReference type="InterPro" id="IPR046071">
    <property type="entry name" value="DUF6030"/>
</dbReference>
<comment type="caution">
    <text evidence="1">The sequence shown here is derived from an EMBL/GenBank/DDBJ whole genome shotgun (WGS) entry which is preliminary data.</text>
</comment>
<gene>
    <name evidence="1" type="ORF">GGR24_003460</name>
</gene>
<reference evidence="1 2" key="1">
    <citation type="submission" date="2020-08" db="EMBL/GenBank/DDBJ databases">
        <title>Genomic Encyclopedia of Type Strains, Phase IV (KMG-IV): sequencing the most valuable type-strain genomes for metagenomic binning, comparative biology and taxonomic classification.</title>
        <authorList>
            <person name="Goeker M."/>
        </authorList>
    </citation>
    <scope>NUCLEOTIDE SEQUENCE [LARGE SCALE GENOMIC DNA]</scope>
    <source>
        <strain evidence="1 2">DSM 25481</strain>
    </source>
</reference>
<evidence type="ECO:0000313" key="1">
    <source>
        <dbReference type="EMBL" id="MBB3974771.1"/>
    </source>
</evidence>
<dbReference type="AlphaFoldDB" id="A0A7W6D539"/>
<keyword evidence="2" id="KW-1185">Reference proteome</keyword>
<protein>
    <submittedName>
        <fullName evidence="1">Uncharacterized protein</fullName>
    </submittedName>
</protein>